<dbReference type="InterPro" id="IPR033640">
    <property type="entry name" value="FAR_C"/>
</dbReference>
<dbReference type="CDD" id="cd09071">
    <property type="entry name" value="FAR_C"/>
    <property type="match status" value="1"/>
</dbReference>
<evidence type="ECO:0000256" key="5">
    <source>
        <dbReference type="ARBA" id="ARBA00022857"/>
    </source>
</evidence>
<evidence type="ECO:0000313" key="14">
    <source>
        <dbReference type="Proteomes" id="UP000494040"/>
    </source>
</evidence>
<dbReference type="Pfam" id="PF07993">
    <property type="entry name" value="NAD_binding_4"/>
    <property type="match status" value="1"/>
</dbReference>
<dbReference type="Proteomes" id="UP000494040">
    <property type="component" value="Unassembled WGS sequence"/>
</dbReference>
<dbReference type="GO" id="GO:0016020">
    <property type="term" value="C:membrane"/>
    <property type="evidence" value="ECO:0007669"/>
    <property type="project" value="UniProtKB-SubCell"/>
</dbReference>
<feature type="transmembrane region" description="Helical" evidence="10">
    <location>
        <begin position="474"/>
        <end position="497"/>
    </location>
</feature>
<dbReference type="OMA" id="IGWTDNL"/>
<evidence type="ECO:0000259" key="12">
    <source>
        <dbReference type="Pfam" id="PF07993"/>
    </source>
</evidence>
<dbReference type="Pfam" id="PF03015">
    <property type="entry name" value="Sterile"/>
    <property type="match status" value="1"/>
</dbReference>
<reference evidence="13" key="1">
    <citation type="submission" date="2022-01" db="UniProtKB">
        <authorList>
            <consortium name="EnsemblMetazoa"/>
        </authorList>
    </citation>
    <scope>IDENTIFICATION</scope>
</reference>
<dbReference type="SUPFAM" id="SSF51735">
    <property type="entry name" value="NAD(P)-binding Rossmann-fold domains"/>
    <property type="match status" value="1"/>
</dbReference>
<evidence type="ECO:0000256" key="7">
    <source>
        <dbReference type="ARBA" id="ARBA00023098"/>
    </source>
</evidence>
<dbReference type="Gene3D" id="3.40.50.720">
    <property type="entry name" value="NAD(P)-binding Rossmann-like Domain"/>
    <property type="match status" value="1"/>
</dbReference>
<keyword evidence="4 10" id="KW-0812">Transmembrane</keyword>
<dbReference type="RefSeq" id="XP_014258435.1">
    <property type="nucleotide sequence ID" value="XM_014402949.2"/>
</dbReference>
<keyword evidence="7 10" id="KW-0443">Lipid metabolism</keyword>
<evidence type="ECO:0000256" key="3">
    <source>
        <dbReference type="ARBA" id="ARBA00022516"/>
    </source>
</evidence>
<evidence type="ECO:0000256" key="1">
    <source>
        <dbReference type="ARBA" id="ARBA00004141"/>
    </source>
</evidence>
<evidence type="ECO:0000259" key="11">
    <source>
        <dbReference type="Pfam" id="PF03015"/>
    </source>
</evidence>
<dbReference type="GO" id="GO:0102965">
    <property type="term" value="F:alcohol-forming long-chain fatty acyl-CoA reductase activity"/>
    <property type="evidence" value="ECO:0007669"/>
    <property type="project" value="UniProtKB-EC"/>
</dbReference>
<keyword evidence="6 10" id="KW-1133">Transmembrane helix</keyword>
<dbReference type="FunFam" id="3.40.50.720:FF:000143">
    <property type="entry name" value="Fatty acyl-CoA reductase"/>
    <property type="match status" value="1"/>
</dbReference>
<evidence type="ECO:0000256" key="8">
    <source>
        <dbReference type="ARBA" id="ARBA00023136"/>
    </source>
</evidence>
<comment type="catalytic activity">
    <reaction evidence="9 10">
        <text>a long-chain fatty acyl-CoA + 2 NADPH + 2 H(+) = a long-chain primary fatty alcohol + 2 NADP(+) + CoA</text>
        <dbReference type="Rhea" id="RHEA:52716"/>
        <dbReference type="ChEBI" id="CHEBI:15378"/>
        <dbReference type="ChEBI" id="CHEBI:57287"/>
        <dbReference type="ChEBI" id="CHEBI:57783"/>
        <dbReference type="ChEBI" id="CHEBI:58349"/>
        <dbReference type="ChEBI" id="CHEBI:77396"/>
        <dbReference type="ChEBI" id="CHEBI:83139"/>
        <dbReference type="EC" id="1.2.1.84"/>
    </reaction>
</comment>
<feature type="domain" description="Fatty acyl-CoA reductase C-terminal" evidence="11">
    <location>
        <begin position="360"/>
        <end position="453"/>
    </location>
</feature>
<evidence type="ECO:0000256" key="10">
    <source>
        <dbReference type="RuleBase" id="RU363097"/>
    </source>
</evidence>
<dbReference type="GO" id="GO:0035336">
    <property type="term" value="P:long-chain fatty-acyl-CoA metabolic process"/>
    <property type="evidence" value="ECO:0007669"/>
    <property type="project" value="TreeGrafter"/>
</dbReference>
<name>A0A8I6S7Q0_CIMLE</name>
<dbReference type="KEGG" id="clec:106671944"/>
<evidence type="ECO:0000256" key="6">
    <source>
        <dbReference type="ARBA" id="ARBA00022989"/>
    </source>
</evidence>
<feature type="domain" description="Thioester reductase (TE)" evidence="12">
    <location>
        <begin position="17"/>
        <end position="287"/>
    </location>
</feature>
<evidence type="ECO:0000313" key="13">
    <source>
        <dbReference type="EnsemblMetazoa" id="XP_014258435.1"/>
    </source>
</evidence>
<dbReference type="OrthoDB" id="429813at2759"/>
<keyword evidence="14" id="KW-1185">Reference proteome</keyword>
<evidence type="ECO:0000256" key="2">
    <source>
        <dbReference type="ARBA" id="ARBA00005928"/>
    </source>
</evidence>
<dbReference type="GO" id="GO:0005777">
    <property type="term" value="C:peroxisome"/>
    <property type="evidence" value="ECO:0007669"/>
    <property type="project" value="TreeGrafter"/>
</dbReference>
<accession>A0A8I6S7Q0</accession>
<dbReference type="PANTHER" id="PTHR11011:SF60">
    <property type="entry name" value="FATTY ACYL-COA REDUCTASE-RELATED"/>
    <property type="match status" value="1"/>
</dbReference>
<comment type="function">
    <text evidence="10">Catalyzes the reduction of fatty acyl-CoA to fatty alcohols.</text>
</comment>
<dbReference type="EC" id="1.2.1.84" evidence="10"/>
<evidence type="ECO:0000256" key="9">
    <source>
        <dbReference type="ARBA" id="ARBA00052530"/>
    </source>
</evidence>
<dbReference type="EnsemblMetazoa" id="XM_014402949.2">
    <property type="protein sequence ID" value="XP_014258435.1"/>
    <property type="gene ID" value="LOC106671944"/>
</dbReference>
<keyword evidence="10" id="KW-0560">Oxidoreductase</keyword>
<dbReference type="GO" id="GO:0080019">
    <property type="term" value="F:alcohol-forming very long-chain fatty acyl-CoA reductase activity"/>
    <property type="evidence" value="ECO:0007669"/>
    <property type="project" value="InterPro"/>
</dbReference>
<dbReference type="AlphaFoldDB" id="A0A8I6S7Q0"/>
<dbReference type="InterPro" id="IPR036291">
    <property type="entry name" value="NAD(P)-bd_dom_sf"/>
</dbReference>
<dbReference type="GeneID" id="106671944"/>
<comment type="subcellular location">
    <subcellularLocation>
        <location evidence="1">Membrane</location>
        <topology evidence="1">Multi-pass membrane protein</topology>
    </subcellularLocation>
</comment>
<dbReference type="InterPro" id="IPR013120">
    <property type="entry name" value="FAR_NAD-bd"/>
</dbReference>
<organism evidence="13 14">
    <name type="scientific">Cimex lectularius</name>
    <name type="common">Bed bug</name>
    <name type="synonym">Acanthia lectularia</name>
    <dbReference type="NCBI Taxonomy" id="79782"/>
    <lineage>
        <taxon>Eukaryota</taxon>
        <taxon>Metazoa</taxon>
        <taxon>Ecdysozoa</taxon>
        <taxon>Arthropoda</taxon>
        <taxon>Hexapoda</taxon>
        <taxon>Insecta</taxon>
        <taxon>Pterygota</taxon>
        <taxon>Neoptera</taxon>
        <taxon>Paraneoptera</taxon>
        <taxon>Hemiptera</taxon>
        <taxon>Heteroptera</taxon>
        <taxon>Panheteroptera</taxon>
        <taxon>Cimicomorpha</taxon>
        <taxon>Cimicidae</taxon>
        <taxon>Cimex</taxon>
    </lineage>
</organism>
<keyword evidence="8 10" id="KW-0472">Membrane</keyword>
<sequence>MTAIDIHRGLNGRTILLTGFTGFMGKVLTEKLLRCCPEVRHIYLVVREKKGRSATERMEEVLKDPLFSVLEKEVPKYRLRLTALSGDCSLPNLGLSDEDKKKVTDEVSMVFHGAATVRFDESLKVAYLSNVQGTKEVLRLAKEIKNLAVLVHISTAYANCHLQKIEERFYEAPMDDKRLEDMVQNMDDSILEAIRPKIIGRWPNTYSFTKAMAESIVKSYASQLPIVVFRPAIIVGTSKEPLIGWTDNLYGPTGIVVGAGCGVLRSMYCDLDCIANIVPVDMAVSAMLTGAIKRIQDPPADDTIPIYHFVSSTDNPLKWREFKRLIELHGQDVPPIKAIWCYFMTTHRYKINHYIAILFLHYLPAIILDTITKLTKGDNPNLYKIYRKIDKYSEIIEHFSIRSWDFTNDNMKKLRMMQTDKDRAEFNFDIANLNWSEFFYNYIRGLRVYLLKDGMETLPKARVRWHRFQIAQRIMLTIFYLFVALMAYRLFTCFLSITA</sequence>
<dbReference type="CDD" id="cd05236">
    <property type="entry name" value="FAR-N_SDR_e"/>
    <property type="match status" value="1"/>
</dbReference>
<protein>
    <recommendedName>
        <fullName evidence="10">Fatty acyl-CoA reductase</fullName>
        <ecNumber evidence="10">1.2.1.84</ecNumber>
    </recommendedName>
</protein>
<evidence type="ECO:0000256" key="4">
    <source>
        <dbReference type="ARBA" id="ARBA00022692"/>
    </source>
</evidence>
<keyword evidence="3 10" id="KW-0444">Lipid biosynthesis</keyword>
<keyword evidence="5 10" id="KW-0521">NADP</keyword>
<proteinExistence type="inferred from homology"/>
<dbReference type="InterPro" id="IPR026055">
    <property type="entry name" value="FAR"/>
</dbReference>
<dbReference type="PANTHER" id="PTHR11011">
    <property type="entry name" value="MALE STERILITY PROTEIN 2-RELATED"/>
    <property type="match status" value="1"/>
</dbReference>
<comment type="similarity">
    <text evidence="2 10">Belongs to the fatty acyl-CoA reductase family.</text>
</comment>